<gene>
    <name evidence="1" type="ORF">SK069_18970</name>
</gene>
<sequence>MPIVHVRALPSHEPVDVRTVIEGLGEDIAAATGIPLDRISIAWTWLQPGHYVTGGVAGATLDELQHPVLVDVQIPDLHPQERIERLLLATAESLARRVGVARENVRATATTVRSGQVLSQGRIERW</sequence>
<accession>A0ABU4VPB2</accession>
<organism evidence="1 2">
    <name type="scientific">Patulibacter brassicae</name>
    <dbReference type="NCBI Taxonomy" id="1705717"/>
    <lineage>
        <taxon>Bacteria</taxon>
        <taxon>Bacillati</taxon>
        <taxon>Actinomycetota</taxon>
        <taxon>Thermoleophilia</taxon>
        <taxon>Solirubrobacterales</taxon>
        <taxon>Patulibacteraceae</taxon>
        <taxon>Patulibacter</taxon>
    </lineage>
</organism>
<evidence type="ECO:0008006" key="3">
    <source>
        <dbReference type="Google" id="ProtNLM"/>
    </source>
</evidence>
<evidence type="ECO:0000313" key="2">
    <source>
        <dbReference type="Proteomes" id="UP001277761"/>
    </source>
</evidence>
<dbReference type="EMBL" id="JAXAVX010000018">
    <property type="protein sequence ID" value="MDX8153686.1"/>
    <property type="molecule type" value="Genomic_DNA"/>
</dbReference>
<name>A0ABU4VPB2_9ACTN</name>
<protein>
    <recommendedName>
        <fullName evidence="3">4-oxalocrotonate tautomerase domain-containing protein</fullName>
    </recommendedName>
</protein>
<keyword evidence="2" id="KW-1185">Reference proteome</keyword>
<proteinExistence type="predicted"/>
<evidence type="ECO:0000313" key="1">
    <source>
        <dbReference type="EMBL" id="MDX8153686.1"/>
    </source>
</evidence>
<reference evidence="1 2" key="1">
    <citation type="submission" date="2023-11" db="EMBL/GenBank/DDBJ databases">
        <authorList>
            <person name="Xu M."/>
            <person name="Jiang T."/>
        </authorList>
    </citation>
    <scope>NUCLEOTIDE SEQUENCE [LARGE SCALE GENOMIC DNA]</scope>
    <source>
        <strain evidence="1 2">SD</strain>
    </source>
</reference>
<dbReference type="InterPro" id="IPR014347">
    <property type="entry name" value="Tautomerase/MIF_sf"/>
</dbReference>
<dbReference type="SUPFAM" id="SSF55331">
    <property type="entry name" value="Tautomerase/MIF"/>
    <property type="match status" value="1"/>
</dbReference>
<dbReference type="RefSeq" id="WP_319955836.1">
    <property type="nucleotide sequence ID" value="NZ_JAXAVX010000018.1"/>
</dbReference>
<dbReference type="Gene3D" id="3.30.429.10">
    <property type="entry name" value="Macrophage Migration Inhibitory Factor"/>
    <property type="match status" value="1"/>
</dbReference>
<comment type="caution">
    <text evidence="1">The sequence shown here is derived from an EMBL/GenBank/DDBJ whole genome shotgun (WGS) entry which is preliminary data.</text>
</comment>
<dbReference type="Proteomes" id="UP001277761">
    <property type="component" value="Unassembled WGS sequence"/>
</dbReference>